<feature type="region of interest" description="Disordered" evidence="10">
    <location>
        <begin position="945"/>
        <end position="970"/>
    </location>
</feature>
<keyword evidence="6 11" id="KW-1133">Transmembrane helix</keyword>
<proteinExistence type="predicted"/>
<evidence type="ECO:0000256" key="7">
    <source>
        <dbReference type="ARBA" id="ARBA00023065"/>
    </source>
</evidence>
<dbReference type="Pfam" id="PF13244">
    <property type="entry name" value="MbhD"/>
    <property type="match status" value="1"/>
</dbReference>
<feature type="transmembrane region" description="Helical" evidence="11">
    <location>
        <begin position="405"/>
        <end position="430"/>
    </location>
</feature>
<evidence type="ECO:0000256" key="3">
    <source>
        <dbReference type="ARBA" id="ARBA00022449"/>
    </source>
</evidence>
<evidence type="ECO:0000313" key="18">
    <source>
        <dbReference type="Proteomes" id="UP000195787"/>
    </source>
</evidence>
<dbReference type="RefSeq" id="WP_086990621.1">
    <property type="nucleotide sequence ID" value="NZ_FUHU01000009.1"/>
</dbReference>
<dbReference type="NCBIfam" id="NF009284">
    <property type="entry name" value="PRK12644.1"/>
    <property type="match status" value="1"/>
</dbReference>
<organism evidence="17 18">
    <name type="scientific">Agrococcus casei LMG 22410</name>
    <dbReference type="NCBI Taxonomy" id="1255656"/>
    <lineage>
        <taxon>Bacteria</taxon>
        <taxon>Bacillati</taxon>
        <taxon>Actinomycetota</taxon>
        <taxon>Actinomycetes</taxon>
        <taxon>Micrococcales</taxon>
        <taxon>Microbacteriaceae</taxon>
        <taxon>Agrococcus</taxon>
    </lineage>
</organism>
<feature type="domain" description="Na+/H+ antiporter MnhB subunit-related protein" evidence="14">
    <location>
        <begin position="808"/>
        <end position="931"/>
    </location>
</feature>
<evidence type="ECO:0000256" key="9">
    <source>
        <dbReference type="RuleBase" id="RU000320"/>
    </source>
</evidence>
<feature type="transmembrane region" description="Helical" evidence="11">
    <location>
        <begin position="628"/>
        <end position="646"/>
    </location>
</feature>
<name>A0A1R4EYI7_9MICO</name>
<feature type="transmembrane region" description="Helical" evidence="11">
    <location>
        <begin position="602"/>
        <end position="621"/>
    </location>
</feature>
<evidence type="ECO:0000259" key="13">
    <source>
        <dbReference type="Pfam" id="PF00662"/>
    </source>
</evidence>
<dbReference type="GO" id="GO:0006811">
    <property type="term" value="P:monoatomic ion transport"/>
    <property type="evidence" value="ECO:0007669"/>
    <property type="project" value="UniProtKB-KW"/>
</dbReference>
<dbReference type="InterPro" id="IPR025383">
    <property type="entry name" value="MrpA_C/MbhD"/>
</dbReference>
<dbReference type="InterPro" id="IPR046806">
    <property type="entry name" value="MrpA_C/MbhE"/>
</dbReference>
<evidence type="ECO:0000259" key="15">
    <source>
        <dbReference type="Pfam" id="PF13244"/>
    </source>
</evidence>
<dbReference type="EMBL" id="FUHU01000009">
    <property type="protein sequence ID" value="SJM48675.1"/>
    <property type="molecule type" value="Genomic_DNA"/>
</dbReference>
<feature type="domain" description="MrpA C-terminal/MbhE" evidence="16">
    <location>
        <begin position="691"/>
        <end position="764"/>
    </location>
</feature>
<feature type="transmembrane region" description="Helical" evidence="11">
    <location>
        <begin position="292"/>
        <end position="311"/>
    </location>
</feature>
<dbReference type="InterPro" id="IPR050616">
    <property type="entry name" value="CPA3_Na-H_Antiporter_A"/>
</dbReference>
<feature type="transmembrane region" description="Helical" evidence="11">
    <location>
        <begin position="118"/>
        <end position="145"/>
    </location>
</feature>
<feature type="domain" description="MrpA C-terminal/MbhD" evidence="15">
    <location>
        <begin position="612"/>
        <end position="675"/>
    </location>
</feature>
<dbReference type="PANTHER" id="PTHR43373:SF1">
    <property type="entry name" value="NA(+)_H(+) ANTIPORTER SUBUNIT A"/>
    <property type="match status" value="1"/>
</dbReference>
<dbReference type="Pfam" id="PF00361">
    <property type="entry name" value="Proton_antipo_M"/>
    <property type="match status" value="1"/>
</dbReference>
<dbReference type="Proteomes" id="UP000195787">
    <property type="component" value="Unassembled WGS sequence"/>
</dbReference>
<keyword evidence="4" id="KW-1003">Cell membrane</keyword>
<feature type="transmembrane region" description="Helical" evidence="11">
    <location>
        <begin position="750"/>
        <end position="771"/>
    </location>
</feature>
<dbReference type="PANTHER" id="PTHR43373">
    <property type="entry name" value="NA(+)/H(+) ANTIPORTER SUBUNIT"/>
    <property type="match status" value="1"/>
</dbReference>
<feature type="domain" description="NADH-Ubiquinone oxidoreductase (complex I) chain 5 N-terminal" evidence="13">
    <location>
        <begin position="61"/>
        <end position="100"/>
    </location>
</feature>
<keyword evidence="2" id="KW-0813">Transport</keyword>
<dbReference type="Pfam" id="PF20501">
    <property type="entry name" value="MbhE"/>
    <property type="match status" value="1"/>
</dbReference>
<evidence type="ECO:0000256" key="8">
    <source>
        <dbReference type="ARBA" id="ARBA00023136"/>
    </source>
</evidence>
<evidence type="ECO:0000259" key="12">
    <source>
        <dbReference type="Pfam" id="PF00361"/>
    </source>
</evidence>
<evidence type="ECO:0000256" key="4">
    <source>
        <dbReference type="ARBA" id="ARBA00022475"/>
    </source>
</evidence>
<feature type="transmembrane region" description="Helical" evidence="11">
    <location>
        <begin position="317"/>
        <end position="341"/>
    </location>
</feature>
<evidence type="ECO:0000256" key="10">
    <source>
        <dbReference type="SAM" id="MobiDB-lite"/>
    </source>
</evidence>
<feature type="transmembrane region" description="Helical" evidence="11">
    <location>
        <begin position="157"/>
        <end position="180"/>
    </location>
</feature>
<keyword evidence="18" id="KW-1185">Reference proteome</keyword>
<feature type="transmembrane region" description="Helical" evidence="11">
    <location>
        <begin position="570"/>
        <end position="590"/>
    </location>
</feature>
<feature type="transmembrane region" description="Helical" evidence="11">
    <location>
        <begin position="77"/>
        <end position="98"/>
    </location>
</feature>
<sequence length="970" mass="101554">MIATLAASALLALMTSALSPRMGRWVFLIPAIASGVAFVYFLTLAPAILSGEAVEESIEWIPSLGITLAFRMGALQLLLALVVTGVGAMILAYSVWYFESKTLKSRTVGLLTGFAASMLLLVLADDVILLVIGWELTSVFSYLLVGLNHHSRKNRSAAQTAFIVTTAGGLAMLVGAVMLGSEAGTYMLHEILAQPPESTITTVAVMLLLAGALSKSAIFPFHFWLPGAMAAPTPVSAFLHAAAMVKAGIYLSAALVPAFADIPLFRPTLIVLGVATMLVGAYRALLQTDIKVLLAHGTVSQLGLLMTIVGIGTKTALMGGLAMLAAHAMFKASLFMVVGTIDRQYGTRQLTKLGTLRKDRPLLAVAATLAAIAMAGLPPAMAFAAKEAGLEAAWEAISLPGVPTWLGVLAFAGIVVGSMGTVAYTLRFLIGTFFVDSRLREALDGDEPFIVRHGMWPQLVALFPMVLAMLGIVSGFFGKPITAALEGATASAPAGEASYLALWHGFTPALAGSAIAVVGGFIVWRLFGRSMAAPVEPRFSAAAAYAGMMRGLDRLAVEVTGRTQSGSLPVHVSTIAVTVTVLAGAGLAFASLGAPKLVVADSVGQLVVGIAVSVCALVAANTRGRLKTFLLMGIVGYGTAMMFLLHGAPDLALTQILAETVLLVLLVLVLRYLPKYFTNRPLRGVRWLRALLAACVGAVAGLGALFAANSRNEASISDRFYELAYSFGFGRNIVNVTLVDIRAWDTVGEISVLLAAATGVASLIFIRTRVVDPVGTLRGRRGRPDTSKVGPGWLRAGATADMQGRAPMLEMMTRLLFPVMLVVAIYLLFAGHNDPGGGFIAGIVAGLALCVRYLAAGALELAEAAPIDAGKLLGGGIILAALSLIGPVFFGGSVGQSYDYTIEILAMGEIHFVTSVFFDVGVFLVVLGTVLDFIRSLGAGIDTQWRNDQTPRPSAHSDRTVPVRSRGAQS</sequence>
<keyword evidence="5 9" id="KW-0812">Transmembrane</keyword>
<feature type="transmembrane region" description="Helical" evidence="11">
    <location>
        <begin position="200"/>
        <end position="225"/>
    </location>
</feature>
<gene>
    <name evidence="17" type="ORF">CZ674_01620</name>
</gene>
<feature type="transmembrane region" description="Helical" evidence="11">
    <location>
        <begin position="27"/>
        <end position="49"/>
    </location>
</feature>
<protein>
    <submittedName>
        <fullName evidence="17">Na(+) H(+) antiporter subunit A / Na(+) H(+) antiporter subunit B</fullName>
    </submittedName>
</protein>
<dbReference type="Pfam" id="PF04039">
    <property type="entry name" value="MnhB"/>
    <property type="match status" value="1"/>
</dbReference>
<dbReference type="GO" id="GO:0005886">
    <property type="term" value="C:plasma membrane"/>
    <property type="evidence" value="ECO:0007669"/>
    <property type="project" value="UniProtKB-SubCell"/>
</dbReference>
<comment type="subcellular location">
    <subcellularLocation>
        <location evidence="1">Cell membrane</location>
        <topology evidence="1">Multi-pass membrane protein</topology>
    </subcellularLocation>
    <subcellularLocation>
        <location evidence="9">Membrane</location>
        <topology evidence="9">Multi-pass membrane protein</topology>
    </subcellularLocation>
</comment>
<feature type="transmembrane region" description="Helical" evidence="11">
    <location>
        <begin position="497"/>
        <end position="524"/>
    </location>
</feature>
<evidence type="ECO:0000259" key="16">
    <source>
        <dbReference type="Pfam" id="PF20501"/>
    </source>
</evidence>
<feature type="transmembrane region" description="Helical" evidence="11">
    <location>
        <begin position="237"/>
        <end position="259"/>
    </location>
</feature>
<dbReference type="PRINTS" id="PR01434">
    <property type="entry name" value="NADHDHGNASE5"/>
</dbReference>
<evidence type="ECO:0000259" key="14">
    <source>
        <dbReference type="Pfam" id="PF04039"/>
    </source>
</evidence>
<dbReference type="InterPro" id="IPR001750">
    <property type="entry name" value="ND/Mrp_TM"/>
</dbReference>
<evidence type="ECO:0000256" key="1">
    <source>
        <dbReference type="ARBA" id="ARBA00004651"/>
    </source>
</evidence>
<feature type="transmembrane region" description="Helical" evidence="11">
    <location>
        <begin position="838"/>
        <end position="859"/>
    </location>
</feature>
<feature type="transmembrane region" description="Helical" evidence="11">
    <location>
        <begin position="652"/>
        <end position="673"/>
    </location>
</feature>
<feature type="transmembrane region" description="Helical" evidence="11">
    <location>
        <begin position="910"/>
        <end position="934"/>
    </location>
</feature>
<reference evidence="17 18" key="1">
    <citation type="submission" date="2017-02" db="EMBL/GenBank/DDBJ databases">
        <authorList>
            <person name="Peterson S.W."/>
        </authorList>
    </citation>
    <scope>NUCLEOTIDE SEQUENCE [LARGE SCALE GENOMIC DNA]</scope>
    <source>
        <strain evidence="17 18">LMG 22410</strain>
    </source>
</reference>
<dbReference type="GeneID" id="303171902"/>
<evidence type="ECO:0000256" key="6">
    <source>
        <dbReference type="ARBA" id="ARBA00022989"/>
    </source>
</evidence>
<dbReference type="AlphaFoldDB" id="A0A1R4EYI7"/>
<feature type="transmembrane region" description="Helical" evidence="11">
    <location>
        <begin position="362"/>
        <end position="385"/>
    </location>
</feature>
<feature type="transmembrane region" description="Helical" evidence="11">
    <location>
        <begin position="459"/>
        <end position="477"/>
    </location>
</feature>
<feature type="transmembrane region" description="Helical" evidence="11">
    <location>
        <begin position="815"/>
        <end position="832"/>
    </location>
</feature>
<evidence type="ECO:0000256" key="2">
    <source>
        <dbReference type="ARBA" id="ARBA00022448"/>
    </source>
</evidence>
<evidence type="ECO:0000256" key="11">
    <source>
        <dbReference type="SAM" id="Phobius"/>
    </source>
</evidence>
<accession>A0A1R4EYI7</accession>
<dbReference type="GO" id="GO:0015297">
    <property type="term" value="F:antiporter activity"/>
    <property type="evidence" value="ECO:0007669"/>
    <property type="project" value="UniProtKB-KW"/>
</dbReference>
<dbReference type="InterPro" id="IPR007182">
    <property type="entry name" value="MnhB"/>
</dbReference>
<dbReference type="Pfam" id="PF00662">
    <property type="entry name" value="Proton_antipo_N"/>
    <property type="match status" value="1"/>
</dbReference>
<keyword evidence="8 11" id="KW-0472">Membrane</keyword>
<evidence type="ECO:0000256" key="5">
    <source>
        <dbReference type="ARBA" id="ARBA00022692"/>
    </source>
</evidence>
<feature type="transmembrane region" description="Helical" evidence="11">
    <location>
        <begin position="265"/>
        <end position="285"/>
    </location>
</feature>
<evidence type="ECO:0000313" key="17">
    <source>
        <dbReference type="EMBL" id="SJM48675.1"/>
    </source>
</evidence>
<feature type="domain" description="NADH:quinone oxidoreductase/Mrp antiporter transmembrane" evidence="12">
    <location>
        <begin position="124"/>
        <end position="397"/>
    </location>
</feature>
<dbReference type="InterPro" id="IPR001516">
    <property type="entry name" value="Proton_antipo_N"/>
</dbReference>
<feature type="transmembrane region" description="Helical" evidence="11">
    <location>
        <begin position="871"/>
        <end position="890"/>
    </location>
</feature>
<keyword evidence="3" id="KW-0050">Antiport</keyword>
<keyword evidence="7" id="KW-0406">Ion transport</keyword>
<feature type="transmembrane region" description="Helical" evidence="11">
    <location>
        <begin position="685"/>
        <end position="708"/>
    </location>
</feature>